<evidence type="ECO:0000256" key="7">
    <source>
        <dbReference type="ARBA" id="ARBA00023239"/>
    </source>
</evidence>
<keyword evidence="4 8" id="KW-0378">Hydrolase</keyword>
<dbReference type="SUPFAM" id="SSF143081">
    <property type="entry name" value="BB1717-like"/>
    <property type="match status" value="1"/>
</dbReference>
<evidence type="ECO:0000256" key="3">
    <source>
        <dbReference type="ARBA" id="ARBA00022763"/>
    </source>
</evidence>
<evidence type="ECO:0000313" key="9">
    <source>
        <dbReference type="EMBL" id="XBV86268.1"/>
    </source>
</evidence>
<dbReference type="KEGG" id="dsc:ABOD76_08150"/>
<dbReference type="RefSeq" id="WP_350244331.1">
    <property type="nucleotide sequence ID" value="NZ_CP158299.1"/>
</dbReference>
<dbReference type="InterPro" id="IPR003738">
    <property type="entry name" value="SRAP"/>
</dbReference>
<evidence type="ECO:0000256" key="1">
    <source>
        <dbReference type="ARBA" id="ARBA00008136"/>
    </source>
</evidence>
<dbReference type="GO" id="GO:0016829">
    <property type="term" value="F:lyase activity"/>
    <property type="evidence" value="ECO:0007669"/>
    <property type="project" value="UniProtKB-KW"/>
</dbReference>
<dbReference type="GO" id="GO:0006508">
    <property type="term" value="P:proteolysis"/>
    <property type="evidence" value="ECO:0007669"/>
    <property type="project" value="UniProtKB-KW"/>
</dbReference>
<keyword evidence="6" id="KW-0238">DNA-binding</keyword>
<keyword evidence="5" id="KW-0190">Covalent protein-DNA linkage</keyword>
<organism evidence="9">
    <name type="scientific">Deinococcus sonorensis KR-87</name>
    <dbReference type="NCBI Taxonomy" id="694439"/>
    <lineage>
        <taxon>Bacteria</taxon>
        <taxon>Thermotogati</taxon>
        <taxon>Deinococcota</taxon>
        <taxon>Deinococci</taxon>
        <taxon>Deinococcales</taxon>
        <taxon>Deinococcaceae</taxon>
        <taxon>Deinococcus</taxon>
    </lineage>
</organism>
<evidence type="ECO:0000256" key="2">
    <source>
        <dbReference type="ARBA" id="ARBA00022670"/>
    </source>
</evidence>
<dbReference type="EMBL" id="CP158299">
    <property type="protein sequence ID" value="XBV86268.1"/>
    <property type="molecule type" value="Genomic_DNA"/>
</dbReference>
<evidence type="ECO:0000256" key="4">
    <source>
        <dbReference type="ARBA" id="ARBA00022801"/>
    </source>
</evidence>
<evidence type="ECO:0000256" key="8">
    <source>
        <dbReference type="RuleBase" id="RU364100"/>
    </source>
</evidence>
<keyword evidence="2 8" id="KW-0645">Protease</keyword>
<gene>
    <name evidence="9" type="ORF">ABOD76_08150</name>
</gene>
<dbReference type="PANTHER" id="PTHR13604">
    <property type="entry name" value="DC12-RELATED"/>
    <property type="match status" value="1"/>
</dbReference>
<reference evidence="9" key="1">
    <citation type="submission" date="2024-06" db="EMBL/GenBank/DDBJ databases">
        <title>Draft Genome Sequence of Deinococcus sonorensis Type Strain KR-87, a Biofilm Producing Representative of the Genus Deinococcus.</title>
        <authorList>
            <person name="Boren L.S."/>
            <person name="Grosso R.A."/>
            <person name="Hugenberg-Cox A.N."/>
            <person name="Hill J.T.E."/>
            <person name="Albert C.M."/>
            <person name="Tuohy J.M."/>
        </authorList>
    </citation>
    <scope>NUCLEOTIDE SEQUENCE</scope>
    <source>
        <strain evidence="9">KR-87</strain>
    </source>
</reference>
<dbReference type="GO" id="GO:0003697">
    <property type="term" value="F:single-stranded DNA binding"/>
    <property type="evidence" value="ECO:0007669"/>
    <property type="project" value="InterPro"/>
</dbReference>
<name>A0AAU7UDA7_9DEIO</name>
<sequence>MCNRAEDRFSTRAQQDLQQLFGPVFTWEGDRERINPTDPLLTVRTTEGGYQATPLRWGLIPPGKTPEDYKRVTTTNARLDTLTSKPTYRSAFLEGRRCIVPMSAFFEPDPSHTPRKGERKRWYRVERPDGRPLLAAGVWERTETPAGVLESVTVVTRAPVGELATVHDRMPALLLSKDLHTWLDGDPQAAIQAAQDSWPDGLLHWALVP</sequence>
<accession>A0AAU7UDA7</accession>
<dbReference type="GO" id="GO:0008233">
    <property type="term" value="F:peptidase activity"/>
    <property type="evidence" value="ECO:0007669"/>
    <property type="project" value="UniProtKB-KW"/>
</dbReference>
<dbReference type="GO" id="GO:0106300">
    <property type="term" value="P:protein-DNA covalent cross-linking repair"/>
    <property type="evidence" value="ECO:0007669"/>
    <property type="project" value="InterPro"/>
</dbReference>
<proteinExistence type="inferred from homology"/>
<evidence type="ECO:0000256" key="5">
    <source>
        <dbReference type="ARBA" id="ARBA00023124"/>
    </source>
</evidence>
<keyword evidence="7" id="KW-0456">Lyase</keyword>
<dbReference type="PANTHER" id="PTHR13604:SF0">
    <property type="entry name" value="ABASIC SITE PROCESSING PROTEIN HMCES"/>
    <property type="match status" value="1"/>
</dbReference>
<dbReference type="Pfam" id="PF02586">
    <property type="entry name" value="SRAP"/>
    <property type="match status" value="1"/>
</dbReference>
<protein>
    <recommendedName>
        <fullName evidence="8">Abasic site processing protein</fullName>
        <ecNumber evidence="8">3.4.-.-</ecNumber>
    </recommendedName>
</protein>
<dbReference type="Gene3D" id="3.90.1680.10">
    <property type="entry name" value="SOS response associated peptidase-like"/>
    <property type="match status" value="1"/>
</dbReference>
<evidence type="ECO:0000256" key="6">
    <source>
        <dbReference type="ARBA" id="ARBA00023125"/>
    </source>
</evidence>
<dbReference type="InterPro" id="IPR036590">
    <property type="entry name" value="SRAP-like"/>
</dbReference>
<dbReference type="EC" id="3.4.-.-" evidence="8"/>
<dbReference type="AlphaFoldDB" id="A0AAU7UDA7"/>
<keyword evidence="3" id="KW-0227">DNA damage</keyword>
<comment type="similarity">
    <text evidence="1 8">Belongs to the SOS response-associated peptidase family.</text>
</comment>